<evidence type="ECO:0000259" key="8">
    <source>
        <dbReference type="PROSITE" id="PS50089"/>
    </source>
</evidence>
<dbReference type="PROSITE" id="PS50089">
    <property type="entry name" value="ZF_RING_2"/>
    <property type="match status" value="1"/>
</dbReference>
<dbReference type="AlphaFoldDB" id="A0A2Z7CLL6"/>
<gene>
    <name evidence="9" type="ORF">F511_07648</name>
</gene>
<name>A0A2Z7CLL6_9LAMI</name>
<protein>
    <recommendedName>
        <fullName evidence="6">E3 ubiquitin-protein ligase RMA</fullName>
        <ecNumber evidence="6">2.3.2.27</ecNumber>
    </recommendedName>
    <alternativeName>
        <fullName evidence="6">Protein RING membrane-anchor</fullName>
    </alternativeName>
    <alternativeName>
        <fullName evidence="6">RING-type E3 ubiquitin transferase RMA</fullName>
    </alternativeName>
</protein>
<dbReference type="InterPro" id="IPR001841">
    <property type="entry name" value="Znf_RING"/>
</dbReference>
<keyword evidence="6" id="KW-0862">Zinc</keyword>
<evidence type="ECO:0000256" key="3">
    <source>
        <dbReference type="ARBA" id="ARBA00022679"/>
    </source>
</evidence>
<evidence type="ECO:0000313" key="10">
    <source>
        <dbReference type="Proteomes" id="UP000250235"/>
    </source>
</evidence>
<evidence type="ECO:0000256" key="4">
    <source>
        <dbReference type="ARBA" id="ARBA00022786"/>
    </source>
</evidence>
<dbReference type="GO" id="GO:0005789">
    <property type="term" value="C:endoplasmic reticulum membrane"/>
    <property type="evidence" value="ECO:0007669"/>
    <property type="project" value="UniProtKB-SubCell"/>
</dbReference>
<dbReference type="GO" id="GO:0008270">
    <property type="term" value="F:zinc ion binding"/>
    <property type="evidence" value="ECO:0007669"/>
    <property type="project" value="UniProtKB-KW"/>
</dbReference>
<dbReference type="InterPro" id="IPR045103">
    <property type="entry name" value="RNF5/RNF185-like"/>
</dbReference>
<comment type="catalytic activity">
    <reaction evidence="1 6">
        <text>S-ubiquitinyl-[E2 ubiquitin-conjugating enzyme]-L-cysteine + [acceptor protein]-L-lysine = [E2 ubiquitin-conjugating enzyme]-L-cysteine + N(6)-ubiquitinyl-[acceptor protein]-L-lysine.</text>
        <dbReference type="EC" id="2.3.2.27"/>
    </reaction>
</comment>
<keyword evidence="6" id="KW-0256">Endoplasmic reticulum</keyword>
<comment type="pathway">
    <text evidence="2 6">Protein modification; protein ubiquitination.</text>
</comment>
<sequence>MGDDSLIGENLMDLDLNQEPVDPPVGSVERFGLLLNELETAHGRIEERIRQLEAVTARARQRQRWRQARNNMETGHSSGELMVDLDGERLVLDGSGNLGSLERTIGRGEGYKRDSSHLVAKALEMNLEVKKVDKEGGSFYDCNICLDVAKEPVLTCCGHLFCWVCFYQVSYIDSTLKECPVCKGEVSDSTVIPIYGNDSSEHVSELESGLKIPPRPRARRVESVRQQRVTRGLSNLPVSEALRRIRISLGAMGDQAHQQVGGAVSIFDSGSQEAQNAETAGSRRERIQQVSRVLTESAASLSSLSSALTNAERLVEDLETVINNRFLRSDSQASSVAVGNPFTRNIPLVHSEHHPPDSIGETNSTLPVIPLSGVSGSLMHTMLRRNINEVSLQVAPSSSSSPYSSRRRSIMSRLNDIDSRDLRETRRRRLN</sequence>
<feature type="region of interest" description="Disordered" evidence="7">
    <location>
        <begin position="392"/>
        <end position="411"/>
    </location>
</feature>
<keyword evidence="10" id="KW-1185">Reference proteome</keyword>
<evidence type="ECO:0000256" key="7">
    <source>
        <dbReference type="SAM" id="MobiDB-lite"/>
    </source>
</evidence>
<dbReference type="SUPFAM" id="SSF57850">
    <property type="entry name" value="RING/U-box"/>
    <property type="match status" value="1"/>
</dbReference>
<dbReference type="GO" id="GO:0006511">
    <property type="term" value="P:ubiquitin-dependent protein catabolic process"/>
    <property type="evidence" value="ECO:0007669"/>
    <property type="project" value="UniProtKB-UniRule"/>
</dbReference>
<keyword evidence="3 6" id="KW-0808">Transferase</keyword>
<reference evidence="9 10" key="1">
    <citation type="journal article" date="2015" name="Proc. Natl. Acad. Sci. U.S.A.">
        <title>The resurrection genome of Boea hygrometrica: A blueprint for survival of dehydration.</title>
        <authorList>
            <person name="Xiao L."/>
            <person name="Yang G."/>
            <person name="Zhang L."/>
            <person name="Yang X."/>
            <person name="Zhao S."/>
            <person name="Ji Z."/>
            <person name="Zhou Q."/>
            <person name="Hu M."/>
            <person name="Wang Y."/>
            <person name="Chen M."/>
            <person name="Xu Y."/>
            <person name="Jin H."/>
            <person name="Xiao X."/>
            <person name="Hu G."/>
            <person name="Bao F."/>
            <person name="Hu Y."/>
            <person name="Wan P."/>
            <person name="Li L."/>
            <person name="Deng X."/>
            <person name="Kuang T."/>
            <person name="Xiang C."/>
            <person name="Zhu J.K."/>
            <person name="Oliver M.J."/>
            <person name="He Y."/>
        </authorList>
    </citation>
    <scope>NUCLEOTIDE SEQUENCE [LARGE SCALE GENOMIC DNA]</scope>
    <source>
        <strain evidence="10">cv. XS01</strain>
    </source>
</reference>
<comment type="function">
    <text evidence="6">E3 ubiquitin-protein ligase.</text>
</comment>
<dbReference type="EC" id="2.3.2.27" evidence="6"/>
<dbReference type="InterPro" id="IPR013083">
    <property type="entry name" value="Znf_RING/FYVE/PHD"/>
</dbReference>
<comment type="subcellular location">
    <subcellularLocation>
        <location evidence="6">Endoplasmic reticulum membrane</location>
        <topology evidence="6">Single-pass type IV membrane protein</topology>
    </subcellularLocation>
</comment>
<dbReference type="GO" id="GO:0061630">
    <property type="term" value="F:ubiquitin protein ligase activity"/>
    <property type="evidence" value="ECO:0007669"/>
    <property type="project" value="UniProtKB-UniRule"/>
</dbReference>
<keyword evidence="6" id="KW-0479">Metal-binding</keyword>
<keyword evidence="4 6" id="KW-0833">Ubl conjugation pathway</keyword>
<dbReference type="OrthoDB" id="6270329at2759"/>
<dbReference type="UniPathway" id="UPA00143"/>
<dbReference type="PANTHER" id="PTHR12313">
    <property type="entry name" value="E3 UBIQUITIN-PROTEIN LIGASE RNF5-RELATED"/>
    <property type="match status" value="1"/>
</dbReference>
<dbReference type="Proteomes" id="UP000250235">
    <property type="component" value="Unassembled WGS sequence"/>
</dbReference>
<dbReference type="Gene3D" id="3.30.40.10">
    <property type="entry name" value="Zinc/RING finger domain, C3HC4 (zinc finger)"/>
    <property type="match status" value="1"/>
</dbReference>
<organism evidence="9 10">
    <name type="scientific">Dorcoceras hygrometricum</name>
    <dbReference type="NCBI Taxonomy" id="472368"/>
    <lineage>
        <taxon>Eukaryota</taxon>
        <taxon>Viridiplantae</taxon>
        <taxon>Streptophyta</taxon>
        <taxon>Embryophyta</taxon>
        <taxon>Tracheophyta</taxon>
        <taxon>Spermatophyta</taxon>
        <taxon>Magnoliopsida</taxon>
        <taxon>eudicotyledons</taxon>
        <taxon>Gunneridae</taxon>
        <taxon>Pentapetalae</taxon>
        <taxon>asterids</taxon>
        <taxon>lamiids</taxon>
        <taxon>Lamiales</taxon>
        <taxon>Gesneriaceae</taxon>
        <taxon>Didymocarpoideae</taxon>
        <taxon>Trichosporeae</taxon>
        <taxon>Loxocarpinae</taxon>
        <taxon>Dorcoceras</taxon>
    </lineage>
</organism>
<accession>A0A2Z7CLL6</accession>
<dbReference type="Pfam" id="PF13923">
    <property type="entry name" value="zf-C3HC4_2"/>
    <property type="match status" value="1"/>
</dbReference>
<dbReference type="GO" id="GO:0016567">
    <property type="term" value="P:protein ubiquitination"/>
    <property type="evidence" value="ECO:0007669"/>
    <property type="project" value="UniProtKB-UniPathway"/>
</dbReference>
<evidence type="ECO:0000256" key="5">
    <source>
        <dbReference type="PROSITE-ProRule" id="PRU00175"/>
    </source>
</evidence>
<evidence type="ECO:0000313" key="9">
    <source>
        <dbReference type="EMBL" id="KZV47225.1"/>
    </source>
</evidence>
<keyword evidence="5 6" id="KW-0863">Zinc-finger</keyword>
<proteinExistence type="predicted"/>
<evidence type="ECO:0000256" key="6">
    <source>
        <dbReference type="RuleBase" id="RU369090"/>
    </source>
</evidence>
<evidence type="ECO:0000256" key="2">
    <source>
        <dbReference type="ARBA" id="ARBA00004906"/>
    </source>
</evidence>
<feature type="domain" description="RING-type" evidence="8">
    <location>
        <begin position="142"/>
        <end position="183"/>
    </location>
</feature>
<comment type="domain">
    <text evidence="6">The RING-type zinc finger domain is responsible for E3 ligase activity.</text>
</comment>
<dbReference type="EMBL" id="KQ995303">
    <property type="protein sequence ID" value="KZV47225.1"/>
    <property type="molecule type" value="Genomic_DNA"/>
</dbReference>
<evidence type="ECO:0000256" key="1">
    <source>
        <dbReference type="ARBA" id="ARBA00000900"/>
    </source>
</evidence>
<dbReference type="SMART" id="SM00184">
    <property type="entry name" value="RING"/>
    <property type="match status" value="1"/>
</dbReference>